<evidence type="ECO:0000313" key="7">
    <source>
        <dbReference type="EMBL" id="RID86365.1"/>
    </source>
</evidence>
<feature type="transmembrane region" description="Helical" evidence="5">
    <location>
        <begin position="6"/>
        <end position="25"/>
    </location>
</feature>
<dbReference type="InterPro" id="IPR045062">
    <property type="entry name" value="Cyt_c_biogenesis_CcsA/CcmC"/>
</dbReference>
<feature type="transmembrane region" description="Helical" evidence="5">
    <location>
        <begin position="64"/>
        <end position="87"/>
    </location>
</feature>
<dbReference type="InterPro" id="IPR002541">
    <property type="entry name" value="Cyt_c_assembly"/>
</dbReference>
<feature type="domain" description="Cytochrome c assembly protein" evidence="6">
    <location>
        <begin position="68"/>
        <end position="271"/>
    </location>
</feature>
<keyword evidence="3 5" id="KW-1133">Transmembrane helix</keyword>
<evidence type="ECO:0000256" key="2">
    <source>
        <dbReference type="ARBA" id="ARBA00022692"/>
    </source>
</evidence>
<dbReference type="EMBL" id="QWVS01000015">
    <property type="protein sequence ID" value="RID86365.1"/>
    <property type="molecule type" value="Genomic_DNA"/>
</dbReference>
<feature type="transmembrane region" description="Helical" evidence="5">
    <location>
        <begin position="94"/>
        <end position="113"/>
    </location>
</feature>
<keyword evidence="4 5" id="KW-0472">Membrane</keyword>
<feature type="transmembrane region" description="Helical" evidence="5">
    <location>
        <begin position="37"/>
        <end position="58"/>
    </location>
</feature>
<keyword evidence="8" id="KW-1185">Reference proteome</keyword>
<comment type="caution">
    <text evidence="7">The sequence shown here is derived from an EMBL/GenBank/DDBJ whole genome shotgun (WGS) entry which is preliminary data.</text>
</comment>
<evidence type="ECO:0000259" key="6">
    <source>
        <dbReference type="Pfam" id="PF01578"/>
    </source>
</evidence>
<evidence type="ECO:0000313" key="8">
    <source>
        <dbReference type="Proteomes" id="UP000266016"/>
    </source>
</evidence>
<dbReference type="GO" id="GO:0020037">
    <property type="term" value="F:heme binding"/>
    <property type="evidence" value="ECO:0007669"/>
    <property type="project" value="InterPro"/>
</dbReference>
<gene>
    <name evidence="7" type="ORF">D1953_08520</name>
</gene>
<sequence length="276" mass="32191">MELLMTRLHEATVLLYALSVLLYFIDFLHNNRRANKVAFWLLSIVWVLQTIFLCLYVVKTGRFPVLTIFEGLYFYAWVLITLSLIINRLLRVDFIVFFTNVLGFMVMAIHTFAPVQIESEVLAQQLVSELLMIHITLAFLSYGAFTLSCVFSILYLIQYDLLKRKKWGKRLIRLGDLTHLEKMSYILAVIGVPLLMFSLILGIQWAYIKVPNLSLLDFKIIGSFVVLIGYSVYLYIKIRKQMYGRMLAFLNIGIFMIVLINFFLFGSLSTFHFWNT</sequence>
<name>A0A398B8Q9_9BACI</name>
<evidence type="ECO:0000256" key="1">
    <source>
        <dbReference type="ARBA" id="ARBA00004141"/>
    </source>
</evidence>
<dbReference type="Proteomes" id="UP000266016">
    <property type="component" value="Unassembled WGS sequence"/>
</dbReference>
<dbReference type="PANTHER" id="PTHR30071">
    <property type="entry name" value="HEME EXPORTER PROTEIN C"/>
    <property type="match status" value="1"/>
</dbReference>
<reference evidence="7 8" key="1">
    <citation type="submission" date="2018-08" db="EMBL/GenBank/DDBJ databases">
        <title>Bacillus jemisoniae sp. nov., Bacillus chryseoplanitiae sp. nov., Bacillus resnikiae sp. nov., and Bacillus frankliniae sp. nov., isolated from Viking spacecraft and associated surfaces.</title>
        <authorList>
            <person name="Seuylemezian A."/>
            <person name="Vaishampayan P."/>
        </authorList>
    </citation>
    <scope>NUCLEOTIDE SEQUENCE [LARGE SCALE GENOMIC DNA]</scope>
    <source>
        <strain evidence="7 8">MA001</strain>
    </source>
</reference>
<feature type="transmembrane region" description="Helical" evidence="5">
    <location>
        <begin position="220"/>
        <end position="236"/>
    </location>
</feature>
<evidence type="ECO:0000256" key="5">
    <source>
        <dbReference type="SAM" id="Phobius"/>
    </source>
</evidence>
<dbReference type="GO" id="GO:0017004">
    <property type="term" value="P:cytochrome complex assembly"/>
    <property type="evidence" value="ECO:0007669"/>
    <property type="project" value="InterPro"/>
</dbReference>
<dbReference type="RefSeq" id="WP_119116757.1">
    <property type="nucleotide sequence ID" value="NZ_QWVS01000015.1"/>
</dbReference>
<dbReference type="AlphaFoldDB" id="A0A398B8Q9"/>
<proteinExistence type="predicted"/>
<feature type="transmembrane region" description="Helical" evidence="5">
    <location>
        <begin position="133"/>
        <end position="162"/>
    </location>
</feature>
<organism evidence="7 8">
    <name type="scientific">Peribacillus asahii</name>
    <dbReference type="NCBI Taxonomy" id="228899"/>
    <lineage>
        <taxon>Bacteria</taxon>
        <taxon>Bacillati</taxon>
        <taxon>Bacillota</taxon>
        <taxon>Bacilli</taxon>
        <taxon>Bacillales</taxon>
        <taxon>Bacillaceae</taxon>
        <taxon>Peribacillus</taxon>
    </lineage>
</organism>
<dbReference type="PANTHER" id="PTHR30071:SF15">
    <property type="entry name" value="PROTEIN HEMX"/>
    <property type="match status" value="1"/>
</dbReference>
<feature type="transmembrane region" description="Helical" evidence="5">
    <location>
        <begin position="248"/>
        <end position="274"/>
    </location>
</feature>
<dbReference type="GO" id="GO:0005886">
    <property type="term" value="C:plasma membrane"/>
    <property type="evidence" value="ECO:0007669"/>
    <property type="project" value="TreeGrafter"/>
</dbReference>
<evidence type="ECO:0000256" key="4">
    <source>
        <dbReference type="ARBA" id="ARBA00023136"/>
    </source>
</evidence>
<evidence type="ECO:0000256" key="3">
    <source>
        <dbReference type="ARBA" id="ARBA00022989"/>
    </source>
</evidence>
<comment type="subcellular location">
    <subcellularLocation>
        <location evidence="1">Membrane</location>
        <topology evidence="1">Multi-pass membrane protein</topology>
    </subcellularLocation>
</comment>
<dbReference type="Pfam" id="PF01578">
    <property type="entry name" value="Cytochrom_C_asm"/>
    <property type="match status" value="1"/>
</dbReference>
<keyword evidence="2 5" id="KW-0812">Transmembrane</keyword>
<feature type="transmembrane region" description="Helical" evidence="5">
    <location>
        <begin position="183"/>
        <end position="208"/>
    </location>
</feature>
<accession>A0A398B8Q9</accession>
<protein>
    <submittedName>
        <fullName evidence="7">Cytochrome C assembly protein</fullName>
    </submittedName>
</protein>